<dbReference type="EMBL" id="QUNO01000009">
    <property type="protein sequence ID" value="REH43894.1"/>
    <property type="molecule type" value="Genomic_DNA"/>
</dbReference>
<dbReference type="EMBL" id="QUNO01000018">
    <property type="protein sequence ID" value="REH35384.1"/>
    <property type="molecule type" value="Genomic_DNA"/>
</dbReference>
<dbReference type="Proteomes" id="UP000256269">
    <property type="component" value="Unassembled WGS sequence"/>
</dbReference>
<evidence type="ECO:0000313" key="3">
    <source>
        <dbReference type="Proteomes" id="UP000256269"/>
    </source>
</evidence>
<dbReference type="AlphaFoldDB" id="A0A3E0H0M3"/>
<keyword evidence="3" id="KW-1185">Reference proteome</keyword>
<comment type="caution">
    <text evidence="1">The sequence shown here is derived from an EMBL/GenBank/DDBJ whole genome shotgun (WGS) entry which is preliminary data.</text>
</comment>
<sequence>NLMPDRRVRTAPRVVKRAISKYNAKGTVDRTTYKATISIDVLASPEP</sequence>
<protein>
    <submittedName>
        <fullName evidence="1">Uncharacterized protein</fullName>
    </submittedName>
</protein>
<organism evidence="1 3">
    <name type="scientific">Kutzneria buriramensis</name>
    <dbReference type="NCBI Taxonomy" id="1045776"/>
    <lineage>
        <taxon>Bacteria</taxon>
        <taxon>Bacillati</taxon>
        <taxon>Actinomycetota</taxon>
        <taxon>Actinomycetes</taxon>
        <taxon>Pseudonocardiales</taxon>
        <taxon>Pseudonocardiaceae</taxon>
        <taxon>Kutzneria</taxon>
    </lineage>
</organism>
<reference evidence="1 3" key="1">
    <citation type="submission" date="2018-08" db="EMBL/GenBank/DDBJ databases">
        <title>Genomic Encyclopedia of Archaeal and Bacterial Type Strains, Phase II (KMG-II): from individual species to whole genera.</title>
        <authorList>
            <person name="Goeker M."/>
        </authorList>
    </citation>
    <scope>NUCLEOTIDE SEQUENCE [LARGE SCALE GENOMIC DNA]</scope>
    <source>
        <strain evidence="1 3">DSM 45791</strain>
    </source>
</reference>
<name>A0A3E0H0M3_9PSEU</name>
<evidence type="ECO:0000313" key="2">
    <source>
        <dbReference type="EMBL" id="REH43894.1"/>
    </source>
</evidence>
<feature type="non-terminal residue" evidence="1">
    <location>
        <position position="1"/>
    </location>
</feature>
<proteinExistence type="predicted"/>
<gene>
    <name evidence="2" type="ORF">BCF44_109440</name>
    <name evidence="1" type="ORF">BCF44_118245</name>
</gene>
<accession>A0A3E0H0M3</accession>
<evidence type="ECO:0000313" key="1">
    <source>
        <dbReference type="EMBL" id="REH35384.1"/>
    </source>
</evidence>